<evidence type="ECO:0000313" key="2">
    <source>
        <dbReference type="Proteomes" id="UP000289340"/>
    </source>
</evidence>
<gene>
    <name evidence="1" type="ORF">D0Y65_036047</name>
</gene>
<comment type="caution">
    <text evidence="1">The sequence shown here is derived from an EMBL/GenBank/DDBJ whole genome shotgun (WGS) entry which is preliminary data.</text>
</comment>
<dbReference type="Proteomes" id="UP000289340">
    <property type="component" value="Chromosome 13"/>
</dbReference>
<accession>A0A445HCN9</accession>
<reference evidence="1 2" key="1">
    <citation type="submission" date="2018-09" db="EMBL/GenBank/DDBJ databases">
        <title>A high-quality reference genome of wild soybean provides a powerful tool to mine soybean genomes.</title>
        <authorList>
            <person name="Xie M."/>
            <person name="Chung C.Y.L."/>
            <person name="Li M.-W."/>
            <person name="Wong F.-L."/>
            <person name="Chan T.-F."/>
            <person name="Lam H.-M."/>
        </authorList>
    </citation>
    <scope>NUCLEOTIDE SEQUENCE [LARGE SCALE GENOMIC DNA]</scope>
    <source>
        <strain evidence="2">cv. W05</strain>
        <tissue evidence="1">Hypocotyl of etiolated seedlings</tissue>
    </source>
</reference>
<dbReference type="AlphaFoldDB" id="A0A445HCN9"/>
<organism evidence="1 2">
    <name type="scientific">Glycine soja</name>
    <name type="common">Wild soybean</name>
    <dbReference type="NCBI Taxonomy" id="3848"/>
    <lineage>
        <taxon>Eukaryota</taxon>
        <taxon>Viridiplantae</taxon>
        <taxon>Streptophyta</taxon>
        <taxon>Embryophyta</taxon>
        <taxon>Tracheophyta</taxon>
        <taxon>Spermatophyta</taxon>
        <taxon>Magnoliopsida</taxon>
        <taxon>eudicotyledons</taxon>
        <taxon>Gunneridae</taxon>
        <taxon>Pentapetalae</taxon>
        <taxon>rosids</taxon>
        <taxon>fabids</taxon>
        <taxon>Fabales</taxon>
        <taxon>Fabaceae</taxon>
        <taxon>Papilionoideae</taxon>
        <taxon>50 kb inversion clade</taxon>
        <taxon>NPAAA clade</taxon>
        <taxon>indigoferoid/millettioid clade</taxon>
        <taxon>Phaseoleae</taxon>
        <taxon>Glycine</taxon>
        <taxon>Glycine subgen. Soja</taxon>
    </lineage>
</organism>
<feature type="non-terminal residue" evidence="1">
    <location>
        <position position="1"/>
    </location>
</feature>
<name>A0A445HCN9_GLYSO</name>
<sequence length="103" mass="11953">ESVEGRCVGDVVNYPNKYMVHQICHDKQVLMMFHAKEFLIMAQELGAKTVTQKSSIENAKMIIAQPVPPTMLIEWIKKQKGRLKISRFWRRQESCTSGYIKLL</sequence>
<keyword evidence="2" id="KW-1185">Reference proteome</keyword>
<dbReference type="EMBL" id="QZWG01000013">
    <property type="protein sequence ID" value="RZB71390.1"/>
    <property type="molecule type" value="Genomic_DNA"/>
</dbReference>
<evidence type="ECO:0000313" key="1">
    <source>
        <dbReference type="EMBL" id="RZB71390.1"/>
    </source>
</evidence>
<proteinExistence type="predicted"/>
<protein>
    <submittedName>
        <fullName evidence="1">Uncharacterized protein</fullName>
    </submittedName>
</protein>